<dbReference type="Proteomes" id="UP000051012">
    <property type="component" value="Unassembled WGS sequence"/>
</dbReference>
<dbReference type="AlphaFoldDB" id="A0A0S7YAY8"/>
<reference evidence="1 2" key="1">
    <citation type="journal article" date="2015" name="Microbiome">
        <title>Genomic resolution of linkages in carbon, nitrogen, and sulfur cycling among widespread estuary sediment bacteria.</title>
        <authorList>
            <person name="Baker B.J."/>
            <person name="Lazar C.S."/>
            <person name="Teske A.P."/>
            <person name="Dick G.J."/>
        </authorList>
    </citation>
    <scope>NUCLEOTIDE SEQUENCE [LARGE SCALE GENOMIC DNA]</scope>
    <source>
        <strain evidence="1">DG_78</strain>
    </source>
</reference>
<evidence type="ECO:0000313" key="2">
    <source>
        <dbReference type="Proteomes" id="UP000051012"/>
    </source>
</evidence>
<proteinExistence type="predicted"/>
<gene>
    <name evidence="1" type="ORF">AMJ52_07930</name>
</gene>
<organism evidence="1 2">
    <name type="scientific">candidate division TA06 bacterium DG_78</name>
    <dbReference type="NCBI Taxonomy" id="1703772"/>
    <lineage>
        <taxon>Bacteria</taxon>
        <taxon>Bacteria division TA06</taxon>
    </lineage>
</organism>
<dbReference type="EMBL" id="LJNI01000110">
    <property type="protein sequence ID" value="KPJ71969.1"/>
    <property type="molecule type" value="Genomic_DNA"/>
</dbReference>
<sequence>MLLLFIINFTLPGVINQGDRIFYTDARSLGLGGITVVLENGDNPGSSGLVNRISLMSSGAVSSFNEKRGLRVYDSYGNNIGISTLSNNTFVDVSLATSSIIIPFKFLRIGLKHQPVWHFNYSYRYVQRDDFYQITKTIDDDYTGIIYALVPVLGFTYKFINIGIEERFFYGKNSRTYRVIFPTAPDSSISSEAQYNGSTTKIGAILVPSIHFRVSYFYTFKYTLESDNTGDFSYPDVHSFGLFYQPPGRIPTRFMCEFNYENWNEPLFIYRFGVEHTILNSYALRYGFCLFPDYKQTAVWSTILTFGMGMKTDRFFIDLGFGYGKRDYLHSDFSGLDVGDYNLKFDETSGHFVFSSGITF</sequence>
<accession>A0A0S7YAY8</accession>
<evidence type="ECO:0000313" key="1">
    <source>
        <dbReference type="EMBL" id="KPJ71969.1"/>
    </source>
</evidence>
<name>A0A0S7YAY8_UNCT6</name>
<dbReference type="Gene3D" id="2.40.160.60">
    <property type="entry name" value="Outer membrane protein transport protein (OMPP1/FadL/TodX)"/>
    <property type="match status" value="1"/>
</dbReference>
<comment type="caution">
    <text evidence="1">The sequence shown here is derived from an EMBL/GenBank/DDBJ whole genome shotgun (WGS) entry which is preliminary data.</text>
</comment>
<protein>
    <submittedName>
        <fullName evidence="1">Uncharacterized protein</fullName>
    </submittedName>
</protein>